<comment type="cofactor">
    <cofactor evidence="1">
        <name>Zn(2+)</name>
        <dbReference type="ChEBI" id="CHEBI:29105"/>
    </cofactor>
</comment>
<sequence length="384" mass="43743">MEPELLTSIVSRHFFIQDVTLGDNLRWFARYRGRLLEESEKAYDALAEMLRLHGLMPLFRLEQGQHVVYIVPLQKPGDTGKPIVNLILFLLTLASVLFTSATMGNPYAPAPRNFWEALYQGWPFTLSLLAILLTHEFGHYLMSRYHRTAATLPYFIPLPLISPLGTMGAVIQMRQTPKNRRVLFDIGLAGPLAGFLVAIPILIWGLAHSDVRPLDFTNGMVLEGNSLFYLLLKYLIHREWLPTPSQQTNLWYWIRYFFTSSPLPLGGRDVLIHPVAFAGWAGLLVTSLNLIPAGTLDGGHILYAALGERARRLFPLIILLTFLLGFGWNGWWLWTVLLFWLGRTYAEPLDQITPLDRKRRLLAWLALIIFLAIFIPVPLVLYQG</sequence>
<evidence type="ECO:0000256" key="1">
    <source>
        <dbReference type="ARBA" id="ARBA00001947"/>
    </source>
</evidence>
<dbReference type="InterPro" id="IPR044838">
    <property type="entry name" value="EGY1-like"/>
</dbReference>
<evidence type="ECO:0000256" key="5">
    <source>
        <dbReference type="ARBA" id="ARBA00022692"/>
    </source>
</evidence>
<dbReference type="GO" id="GO:0008233">
    <property type="term" value="F:peptidase activity"/>
    <property type="evidence" value="ECO:0007669"/>
    <property type="project" value="UniProtKB-KW"/>
</dbReference>
<dbReference type="AlphaFoldDB" id="H5SQ59"/>
<evidence type="ECO:0000256" key="9">
    <source>
        <dbReference type="ARBA" id="ARBA00023136"/>
    </source>
</evidence>
<keyword evidence="5 10" id="KW-0812">Transmembrane</keyword>
<protein>
    <submittedName>
        <fullName evidence="12">Peptidase M50</fullName>
    </submittedName>
</protein>
<evidence type="ECO:0000256" key="8">
    <source>
        <dbReference type="ARBA" id="ARBA00022989"/>
    </source>
</evidence>
<evidence type="ECO:0000313" key="12">
    <source>
        <dbReference type="EMBL" id="BAL58295.1"/>
    </source>
</evidence>
<dbReference type="EMBL" id="AP011799">
    <property type="protein sequence ID" value="BAL58295.1"/>
    <property type="molecule type" value="Genomic_DNA"/>
</dbReference>
<comment type="similarity">
    <text evidence="3">Belongs to the peptidase M50B family.</text>
</comment>
<reference evidence="12" key="2">
    <citation type="journal article" date="2012" name="PLoS ONE">
        <title>A Deeply Branching Thermophilic Bacterium with an Ancient Acetyl-CoA Pathway Dominates a Subsurface Ecosystem.</title>
        <authorList>
            <person name="Takami H."/>
            <person name="Noguchi H."/>
            <person name="Takaki Y."/>
            <person name="Uchiyama I."/>
            <person name="Toyoda A."/>
            <person name="Nishi S."/>
            <person name="Chee G.-J."/>
            <person name="Arai W."/>
            <person name="Nunoura T."/>
            <person name="Itoh T."/>
            <person name="Hattori M."/>
            <person name="Takai K."/>
        </authorList>
    </citation>
    <scope>NUCLEOTIDE SEQUENCE</scope>
</reference>
<proteinExistence type="inferred from homology"/>
<evidence type="ECO:0000256" key="6">
    <source>
        <dbReference type="ARBA" id="ARBA00022801"/>
    </source>
</evidence>
<keyword evidence="4" id="KW-0645">Protease</keyword>
<feature type="transmembrane region" description="Helical" evidence="10">
    <location>
        <begin position="186"/>
        <end position="207"/>
    </location>
</feature>
<feature type="transmembrane region" description="Helical" evidence="10">
    <location>
        <begin position="361"/>
        <end position="382"/>
    </location>
</feature>
<dbReference type="CDD" id="cd06160">
    <property type="entry name" value="S2P-M50_like_2"/>
    <property type="match status" value="1"/>
</dbReference>
<name>H5SQ59_9CHLR</name>
<dbReference type="GO" id="GO:0006508">
    <property type="term" value="P:proteolysis"/>
    <property type="evidence" value="ECO:0007669"/>
    <property type="project" value="UniProtKB-KW"/>
</dbReference>
<accession>H5SQ59</accession>
<keyword evidence="6" id="KW-0378">Hydrolase</keyword>
<dbReference type="Pfam" id="PF02163">
    <property type="entry name" value="Peptidase_M50"/>
    <property type="match status" value="1"/>
</dbReference>
<dbReference type="GO" id="GO:0016020">
    <property type="term" value="C:membrane"/>
    <property type="evidence" value="ECO:0007669"/>
    <property type="project" value="UniProtKB-SubCell"/>
</dbReference>
<evidence type="ECO:0000256" key="2">
    <source>
        <dbReference type="ARBA" id="ARBA00004141"/>
    </source>
</evidence>
<keyword evidence="9 10" id="KW-0472">Membrane</keyword>
<comment type="subcellular location">
    <subcellularLocation>
        <location evidence="2">Membrane</location>
        <topology evidence="2">Multi-pass membrane protein</topology>
    </subcellularLocation>
</comment>
<evidence type="ECO:0000259" key="11">
    <source>
        <dbReference type="Pfam" id="PF02163"/>
    </source>
</evidence>
<dbReference type="InterPro" id="IPR008915">
    <property type="entry name" value="Peptidase_M50"/>
</dbReference>
<feature type="transmembrane region" description="Helical" evidence="10">
    <location>
        <begin position="313"/>
        <end position="341"/>
    </location>
</feature>
<keyword evidence="8 10" id="KW-1133">Transmembrane helix</keyword>
<evidence type="ECO:0000256" key="4">
    <source>
        <dbReference type="ARBA" id="ARBA00022670"/>
    </source>
</evidence>
<feature type="transmembrane region" description="Helical" evidence="10">
    <location>
        <begin position="83"/>
        <end position="101"/>
    </location>
</feature>
<reference evidence="12" key="1">
    <citation type="journal article" date="2005" name="Environ. Microbiol.">
        <title>Genetic and functional properties of uncultivated thermophilic crenarchaeotes from a subsurface gold mine as revealed by analysis of genome fragments.</title>
        <authorList>
            <person name="Nunoura T."/>
            <person name="Hirayama H."/>
            <person name="Takami H."/>
            <person name="Oida H."/>
            <person name="Nishi S."/>
            <person name="Shimamura S."/>
            <person name="Suzuki Y."/>
            <person name="Inagaki F."/>
            <person name="Takai K."/>
            <person name="Nealson K.H."/>
            <person name="Horikoshi K."/>
        </authorList>
    </citation>
    <scope>NUCLEOTIDE SEQUENCE</scope>
</reference>
<organism evidence="12">
    <name type="scientific">uncultured Chloroflexota bacterium</name>
    <dbReference type="NCBI Taxonomy" id="166587"/>
    <lineage>
        <taxon>Bacteria</taxon>
        <taxon>Bacillati</taxon>
        <taxon>Chloroflexota</taxon>
        <taxon>environmental samples</taxon>
    </lineage>
</organism>
<evidence type="ECO:0000256" key="10">
    <source>
        <dbReference type="SAM" id="Phobius"/>
    </source>
</evidence>
<dbReference type="PANTHER" id="PTHR31412">
    <property type="entry name" value="ZINC METALLOPROTEASE EGY1"/>
    <property type="match status" value="1"/>
</dbReference>
<feature type="transmembrane region" description="Helical" evidence="10">
    <location>
        <begin position="121"/>
        <end position="142"/>
    </location>
</feature>
<gene>
    <name evidence="12" type="ORF">HGMM_F55G01C23</name>
</gene>
<dbReference type="PANTHER" id="PTHR31412:SF0">
    <property type="entry name" value="ZINC METALLOPROTEASE EGY1, CHLOROPLASTIC-RELATED"/>
    <property type="match status" value="1"/>
</dbReference>
<evidence type="ECO:0000256" key="3">
    <source>
        <dbReference type="ARBA" id="ARBA00007931"/>
    </source>
</evidence>
<feature type="transmembrane region" description="Helical" evidence="10">
    <location>
        <begin position="271"/>
        <end position="292"/>
    </location>
</feature>
<evidence type="ECO:0000256" key="7">
    <source>
        <dbReference type="ARBA" id="ARBA00022946"/>
    </source>
</evidence>
<keyword evidence="7" id="KW-0809">Transit peptide</keyword>
<feature type="domain" description="Peptidase M50" evidence="11">
    <location>
        <begin position="124"/>
        <end position="313"/>
    </location>
</feature>